<dbReference type="Proteomes" id="UP000181909">
    <property type="component" value="Unassembled WGS sequence"/>
</dbReference>
<evidence type="ECO:0000313" key="2">
    <source>
        <dbReference type="EMBL" id="SFY44331.1"/>
    </source>
</evidence>
<accession>A0A1K2F9D7</accession>
<organism evidence="2 3">
    <name type="scientific">Streptomyces atratus</name>
    <dbReference type="NCBI Taxonomy" id="1893"/>
    <lineage>
        <taxon>Bacteria</taxon>
        <taxon>Bacillati</taxon>
        <taxon>Actinomycetota</taxon>
        <taxon>Actinomycetes</taxon>
        <taxon>Kitasatosporales</taxon>
        <taxon>Streptomycetaceae</taxon>
        <taxon>Streptomyces</taxon>
    </lineage>
</organism>
<evidence type="ECO:0000313" key="3">
    <source>
        <dbReference type="Proteomes" id="UP000181909"/>
    </source>
</evidence>
<name>A0A1K2F9D7_STRAR</name>
<dbReference type="OrthoDB" id="3538665at2"/>
<dbReference type="EMBL" id="FPJO01000045">
    <property type="protein sequence ID" value="SFY44331.1"/>
    <property type="molecule type" value="Genomic_DNA"/>
</dbReference>
<feature type="region of interest" description="Disordered" evidence="1">
    <location>
        <begin position="28"/>
        <end position="50"/>
    </location>
</feature>
<gene>
    <name evidence="2" type="ORF">SAMN02787144_104531</name>
</gene>
<reference evidence="2 3" key="1">
    <citation type="submission" date="2016-11" db="EMBL/GenBank/DDBJ databases">
        <authorList>
            <person name="Jaros S."/>
            <person name="Januszkiewicz K."/>
            <person name="Wedrychowicz H."/>
        </authorList>
    </citation>
    <scope>NUCLEOTIDE SEQUENCE [LARGE SCALE GENOMIC DNA]</scope>
    <source>
        <strain evidence="2 3">OK807</strain>
    </source>
</reference>
<proteinExistence type="predicted"/>
<dbReference type="AlphaFoldDB" id="A0A1K2F9D7"/>
<feature type="compositionally biased region" description="Acidic residues" evidence="1">
    <location>
        <begin position="38"/>
        <end position="50"/>
    </location>
</feature>
<protein>
    <recommendedName>
        <fullName evidence="4">Tn3 transposase DDE domain-containing protein</fullName>
    </recommendedName>
</protein>
<evidence type="ECO:0000256" key="1">
    <source>
        <dbReference type="SAM" id="MobiDB-lite"/>
    </source>
</evidence>
<evidence type="ECO:0008006" key="4">
    <source>
        <dbReference type="Google" id="ProtNLM"/>
    </source>
</evidence>
<sequence length="50" mass="5464">MARLSPLKNAHINFLGRYLFNIAASGPAQGLRPLRDPDEADPADEDQDEG</sequence>